<name>A0A941FK25_9BACI</name>
<sequence length="78" mass="9213">MTSVKFTLKQARKYKGLTQDEMAKVLKMAKRTYIDYEQYKIPLRIDKAYLFAECVGFSIDDIIFLTLTYTLNVVKEFN</sequence>
<dbReference type="Pfam" id="PF01381">
    <property type="entry name" value="HTH_3"/>
    <property type="match status" value="1"/>
</dbReference>
<organism evidence="2 3">
    <name type="scientific">Peribacillus frigoritolerans</name>
    <dbReference type="NCBI Taxonomy" id="450367"/>
    <lineage>
        <taxon>Bacteria</taxon>
        <taxon>Bacillati</taxon>
        <taxon>Bacillota</taxon>
        <taxon>Bacilli</taxon>
        <taxon>Bacillales</taxon>
        <taxon>Bacillaceae</taxon>
        <taxon>Peribacillus</taxon>
    </lineage>
</organism>
<dbReference type="Proteomes" id="UP000680045">
    <property type="component" value="Unassembled WGS sequence"/>
</dbReference>
<dbReference type="CDD" id="cd00093">
    <property type="entry name" value="HTH_XRE"/>
    <property type="match status" value="1"/>
</dbReference>
<dbReference type="InterPro" id="IPR010982">
    <property type="entry name" value="Lambda_DNA-bd_dom_sf"/>
</dbReference>
<accession>A0A941FK25</accession>
<dbReference type="InterPro" id="IPR001387">
    <property type="entry name" value="Cro/C1-type_HTH"/>
</dbReference>
<proteinExistence type="predicted"/>
<comment type="caution">
    <text evidence="2">The sequence shown here is derived from an EMBL/GenBank/DDBJ whole genome shotgun (WGS) entry which is preliminary data.</text>
</comment>
<evidence type="ECO:0000259" key="1">
    <source>
        <dbReference type="PROSITE" id="PS50943"/>
    </source>
</evidence>
<reference evidence="2" key="1">
    <citation type="submission" date="2021-04" db="EMBL/GenBank/DDBJ databases">
        <title>Whole genome sequencing of Enterococci isolates from hospitalized patients.</title>
        <authorList>
            <person name="Ogoti B.M."/>
            <person name="Onyambu F.G."/>
        </authorList>
    </citation>
    <scope>NUCLEOTIDE SEQUENCE</scope>
    <source>
        <strain evidence="2">242</strain>
    </source>
</reference>
<dbReference type="Gene3D" id="1.10.260.40">
    <property type="entry name" value="lambda repressor-like DNA-binding domains"/>
    <property type="match status" value="1"/>
</dbReference>
<protein>
    <submittedName>
        <fullName evidence="2">Helix-turn-helix transcriptional regulator</fullName>
    </submittedName>
</protein>
<dbReference type="GO" id="GO:0003677">
    <property type="term" value="F:DNA binding"/>
    <property type="evidence" value="ECO:0007669"/>
    <property type="project" value="InterPro"/>
</dbReference>
<dbReference type="SMART" id="SM00530">
    <property type="entry name" value="HTH_XRE"/>
    <property type="match status" value="1"/>
</dbReference>
<dbReference type="PROSITE" id="PS50943">
    <property type="entry name" value="HTH_CROC1"/>
    <property type="match status" value="1"/>
</dbReference>
<dbReference type="EMBL" id="JAGTPW010000038">
    <property type="protein sequence ID" value="MBR8645504.1"/>
    <property type="molecule type" value="Genomic_DNA"/>
</dbReference>
<gene>
    <name evidence="2" type="ORF">KEH51_19515</name>
</gene>
<evidence type="ECO:0000313" key="2">
    <source>
        <dbReference type="EMBL" id="MBR8645504.1"/>
    </source>
</evidence>
<evidence type="ECO:0000313" key="3">
    <source>
        <dbReference type="Proteomes" id="UP000680045"/>
    </source>
</evidence>
<dbReference type="SUPFAM" id="SSF47413">
    <property type="entry name" value="lambda repressor-like DNA-binding domains"/>
    <property type="match status" value="1"/>
</dbReference>
<feature type="domain" description="HTH cro/C1-type" evidence="1">
    <location>
        <begin position="8"/>
        <end position="62"/>
    </location>
</feature>
<dbReference type="AlphaFoldDB" id="A0A941FK25"/>